<dbReference type="HOGENOM" id="CLU_1693050_0_0_9"/>
<dbReference type="RefSeq" id="WP_013406113.1">
    <property type="nucleotide sequence ID" value="NC_014654.1"/>
</dbReference>
<sequence>MYQKSYNNLNYQHKYLDSSSYGIFDLKKQAFSIFYIIILLLISISIILFISQTLKINQTSYELLELERRLESIKAENQKLELNLAQKTSLSQIERIAKNELNMVEAKNREYLVYNDQIEVEESFVADIPQEQFLLARIYDKIVARIMTVQAESID</sequence>
<dbReference type="eggNOG" id="COG2919">
    <property type="taxonomic scope" value="Bacteria"/>
</dbReference>
<gene>
    <name evidence="3" type="ordered locus">Halsa_1611</name>
</gene>
<dbReference type="Pfam" id="PF04977">
    <property type="entry name" value="DivIC"/>
    <property type="match status" value="1"/>
</dbReference>
<dbReference type="Proteomes" id="UP000007434">
    <property type="component" value="Chromosome"/>
</dbReference>
<dbReference type="InterPro" id="IPR007060">
    <property type="entry name" value="FtsL/DivIC"/>
</dbReference>
<dbReference type="AlphaFoldDB" id="E4RIG6"/>
<reference evidence="3 4" key="2">
    <citation type="journal article" date="2011" name="J. Bacteriol.">
        <title>Complete Genome Sequence of the Haloalkaliphilic, Hydrogen Producing Halanaerobium hydrogenoformans.</title>
        <authorList>
            <person name="Brown S.D."/>
            <person name="Begemann M.B."/>
            <person name="Mormile M.R."/>
            <person name="Wall J.D."/>
            <person name="Han C.S."/>
            <person name="Goodwin L.A."/>
            <person name="Pitluck S."/>
            <person name="Land M.L."/>
            <person name="Hauser L.J."/>
            <person name="Elias D.A."/>
        </authorList>
    </citation>
    <scope>NUCLEOTIDE SEQUENCE [LARGE SCALE GENOMIC DNA]</scope>
    <source>
        <strain evidence="4">sapolanicus</strain>
    </source>
</reference>
<keyword evidence="2" id="KW-0812">Transmembrane</keyword>
<dbReference type="STRING" id="656519.Halsa_1611"/>
<evidence type="ECO:0000313" key="3">
    <source>
        <dbReference type="EMBL" id="ADQ15036.1"/>
    </source>
</evidence>
<organism evidence="3 4">
    <name type="scientific">Halanaerobium hydrogeniformans</name>
    <name type="common">Halanaerobium sp. (strain sapolanicus)</name>
    <dbReference type="NCBI Taxonomy" id="656519"/>
    <lineage>
        <taxon>Bacteria</taxon>
        <taxon>Bacillati</taxon>
        <taxon>Bacillota</taxon>
        <taxon>Clostridia</taxon>
        <taxon>Halanaerobiales</taxon>
        <taxon>Halanaerobiaceae</taxon>
        <taxon>Halanaerobium</taxon>
    </lineage>
</organism>
<dbReference type="EMBL" id="CP002304">
    <property type="protein sequence ID" value="ADQ15036.1"/>
    <property type="molecule type" value="Genomic_DNA"/>
</dbReference>
<dbReference type="KEGG" id="has:Halsa_1611"/>
<reference evidence="3 4" key="1">
    <citation type="submission" date="2010-11" db="EMBL/GenBank/DDBJ databases">
        <title>Complete sequence of Halanaerobium sp. sapolanicus.</title>
        <authorList>
            <consortium name="US DOE Joint Genome Institute"/>
            <person name="Lucas S."/>
            <person name="Copeland A."/>
            <person name="Lapidus A."/>
            <person name="Cheng J.-F."/>
            <person name="Bruce D."/>
            <person name="Goodwin L."/>
            <person name="Pitluck S."/>
            <person name="Davenport K."/>
            <person name="Detter J.C."/>
            <person name="Han C."/>
            <person name="Tapia R."/>
            <person name="Land M."/>
            <person name="Hauser L."/>
            <person name="Jeffries C."/>
            <person name="Kyrpides N."/>
            <person name="Ivanova N."/>
            <person name="Mikhailova N."/>
            <person name="Begemann M.B."/>
            <person name="Mormile M.R."/>
            <person name="Wall J.D."/>
            <person name="Elias D.A."/>
            <person name="Woyke T."/>
        </authorList>
    </citation>
    <scope>NUCLEOTIDE SEQUENCE [LARGE SCALE GENOMIC DNA]</scope>
    <source>
        <strain evidence="4">sapolanicus</strain>
    </source>
</reference>
<keyword evidence="2" id="KW-1133">Transmembrane helix</keyword>
<evidence type="ECO:0000256" key="2">
    <source>
        <dbReference type="SAM" id="Phobius"/>
    </source>
</evidence>
<keyword evidence="1" id="KW-0175">Coiled coil</keyword>
<feature type="coiled-coil region" evidence="1">
    <location>
        <begin position="56"/>
        <end position="90"/>
    </location>
</feature>
<evidence type="ECO:0000256" key="1">
    <source>
        <dbReference type="SAM" id="Coils"/>
    </source>
</evidence>
<proteinExistence type="predicted"/>
<name>E4RIG6_HALHG</name>
<keyword evidence="4" id="KW-1185">Reference proteome</keyword>
<protein>
    <submittedName>
        <fullName evidence="3">Septum formation initiator</fullName>
    </submittedName>
</protein>
<evidence type="ECO:0000313" key="4">
    <source>
        <dbReference type="Proteomes" id="UP000007434"/>
    </source>
</evidence>
<dbReference type="OrthoDB" id="2111739at2"/>
<accession>E4RIG6</accession>
<feature type="transmembrane region" description="Helical" evidence="2">
    <location>
        <begin position="30"/>
        <end position="50"/>
    </location>
</feature>
<keyword evidence="2" id="KW-0472">Membrane</keyword>